<accession>V9XQJ9</accession>
<dbReference type="Proteomes" id="UP000018781">
    <property type="component" value="Plasmid unnamed"/>
</dbReference>
<proteinExistence type="predicted"/>
<sequence length="119" mass="13002">MVVRSDLGVVYRNDDDRVAGTDCGVIPRVNGALIECVNSGMGVGMHCYSSSDLYEGSSGRNDLRGGRQGSGEVDSDLRRAHDPQRPLMLRPQFLFGQVDDPIAAVDHYQLRAVPKPFSH</sequence>
<dbReference type="EMBL" id="CP006997">
    <property type="protein sequence ID" value="AHD24319.1"/>
    <property type="molecule type" value="Genomic_DNA"/>
</dbReference>
<name>V9XQJ9_9NOCA</name>
<gene>
    <name evidence="2" type="ORF">Y013_26260</name>
</gene>
<organism evidence="2 3">
    <name type="scientific">Rhodococcus pyridinivorans SB3094</name>
    <dbReference type="NCBI Taxonomy" id="1435356"/>
    <lineage>
        <taxon>Bacteria</taxon>
        <taxon>Bacillati</taxon>
        <taxon>Actinomycetota</taxon>
        <taxon>Actinomycetes</taxon>
        <taxon>Mycobacteriales</taxon>
        <taxon>Nocardiaceae</taxon>
        <taxon>Rhodococcus</taxon>
    </lineage>
</organism>
<reference evidence="2 3" key="1">
    <citation type="journal article" date="2014" name="Genome Announc.">
        <title>Complete Genome of Rhodococcus pyridinivorans SB3094, a Methyl-Ethyl-Ketone-Degrading Bacterium Used for Bioaugmentation.</title>
        <authorList>
            <person name="Dueholm M.S."/>
            <person name="Albertsen M."/>
            <person name="D'Imperio S."/>
            <person name="Tale V.P."/>
            <person name="Lewis D."/>
            <person name="Nielsen P.H."/>
            <person name="Nielsen J.L."/>
        </authorList>
    </citation>
    <scope>NUCLEOTIDE SEQUENCE [LARGE SCALE GENOMIC DNA]</scope>
    <source>
        <strain evidence="3">SB3094</strain>
        <plasmid evidence="3">1</plasmid>
    </source>
</reference>
<evidence type="ECO:0000313" key="2">
    <source>
        <dbReference type="EMBL" id="AHD24319.1"/>
    </source>
</evidence>
<evidence type="ECO:0000313" key="3">
    <source>
        <dbReference type="Proteomes" id="UP000018781"/>
    </source>
</evidence>
<dbReference type="HOGENOM" id="CLU_2059602_0_0_11"/>
<dbReference type="KEGG" id="rpy:Y013_26260"/>
<protein>
    <submittedName>
        <fullName evidence="2">Uncharacterized protein</fullName>
    </submittedName>
</protein>
<keyword evidence="2" id="KW-0614">Plasmid</keyword>
<feature type="region of interest" description="Disordered" evidence="1">
    <location>
        <begin position="53"/>
        <end position="82"/>
    </location>
</feature>
<geneLocation type="plasmid" evidence="3">
    <name>1</name>
</geneLocation>
<dbReference type="PATRIC" id="fig|1435356.3.peg.5285"/>
<dbReference type="AlphaFoldDB" id="V9XQJ9"/>
<evidence type="ECO:0000256" key="1">
    <source>
        <dbReference type="SAM" id="MobiDB-lite"/>
    </source>
</evidence>